<feature type="compositionally biased region" description="Low complexity" evidence="8">
    <location>
        <begin position="594"/>
        <end position="617"/>
    </location>
</feature>
<dbReference type="PROSITE" id="PS00973">
    <property type="entry name" value="USP_2"/>
    <property type="match status" value="1"/>
</dbReference>
<dbReference type="GO" id="GO:0004843">
    <property type="term" value="F:cysteine-type deubiquitinase activity"/>
    <property type="evidence" value="ECO:0007669"/>
    <property type="project" value="UniProtKB-EC"/>
</dbReference>
<dbReference type="GO" id="GO:0006508">
    <property type="term" value="P:proteolysis"/>
    <property type="evidence" value="ECO:0007669"/>
    <property type="project" value="UniProtKB-KW"/>
</dbReference>
<keyword evidence="9" id="KW-0812">Transmembrane</keyword>
<dbReference type="InterPro" id="IPR050164">
    <property type="entry name" value="Peptidase_C19"/>
</dbReference>
<gene>
    <name evidence="11" type="ORF">R3P38DRAFT_2664136</name>
</gene>
<evidence type="ECO:0000256" key="1">
    <source>
        <dbReference type="ARBA" id="ARBA00000707"/>
    </source>
</evidence>
<proteinExistence type="inferred from homology"/>
<dbReference type="EMBL" id="JAWWNJ010000149">
    <property type="protein sequence ID" value="KAK6981642.1"/>
    <property type="molecule type" value="Genomic_DNA"/>
</dbReference>
<dbReference type="InterPro" id="IPR018200">
    <property type="entry name" value="USP_CS"/>
</dbReference>
<dbReference type="PROSITE" id="PS50235">
    <property type="entry name" value="USP_3"/>
    <property type="match status" value="1"/>
</dbReference>
<keyword evidence="5" id="KW-0833">Ubl conjugation pathway</keyword>
<evidence type="ECO:0000313" key="11">
    <source>
        <dbReference type="EMBL" id="KAK6981642.1"/>
    </source>
</evidence>
<feature type="region of interest" description="Disordered" evidence="8">
    <location>
        <begin position="594"/>
        <end position="628"/>
    </location>
</feature>
<accession>A0AAV9ZGN4</accession>
<comment type="catalytic activity">
    <reaction evidence="1">
        <text>Thiol-dependent hydrolysis of ester, thioester, amide, peptide and isopeptide bonds formed by the C-terminal Gly of ubiquitin (a 76-residue protein attached to proteins as an intracellular targeting signal).</text>
        <dbReference type="EC" id="3.4.19.12"/>
    </reaction>
</comment>
<name>A0AAV9ZGN4_9AGAR</name>
<keyword evidence="12" id="KW-1185">Reference proteome</keyword>
<dbReference type="Pfam" id="PF00443">
    <property type="entry name" value="UCH"/>
    <property type="match status" value="1"/>
</dbReference>
<dbReference type="PANTHER" id="PTHR24006">
    <property type="entry name" value="UBIQUITIN CARBOXYL-TERMINAL HYDROLASE"/>
    <property type="match status" value="1"/>
</dbReference>
<reference evidence="11 12" key="1">
    <citation type="journal article" date="2024" name="J Genomics">
        <title>Draft genome sequencing and assembly of Favolaschia claudopus CIRM-BRFM 2984 isolated from oak limbs.</title>
        <authorList>
            <person name="Navarro D."/>
            <person name="Drula E."/>
            <person name="Chaduli D."/>
            <person name="Cazenave R."/>
            <person name="Ahrendt S."/>
            <person name="Wang J."/>
            <person name="Lipzen A."/>
            <person name="Daum C."/>
            <person name="Barry K."/>
            <person name="Grigoriev I.V."/>
            <person name="Favel A."/>
            <person name="Rosso M.N."/>
            <person name="Martin F."/>
        </authorList>
    </citation>
    <scope>NUCLEOTIDE SEQUENCE [LARGE SCALE GENOMIC DNA]</scope>
    <source>
        <strain evidence="11 12">CIRM-BRFM 2984</strain>
    </source>
</reference>
<evidence type="ECO:0000256" key="7">
    <source>
        <dbReference type="ARBA" id="ARBA00022807"/>
    </source>
</evidence>
<keyword evidence="9" id="KW-0472">Membrane</keyword>
<dbReference type="AlphaFoldDB" id="A0AAV9ZGN4"/>
<keyword evidence="7" id="KW-0788">Thiol protease</keyword>
<protein>
    <recommendedName>
        <fullName evidence="3">ubiquitinyl hydrolase 1</fullName>
        <ecNumber evidence="3">3.4.19.12</ecNumber>
    </recommendedName>
</protein>
<dbReference type="GO" id="GO:0005829">
    <property type="term" value="C:cytosol"/>
    <property type="evidence" value="ECO:0007669"/>
    <property type="project" value="TreeGrafter"/>
</dbReference>
<evidence type="ECO:0000256" key="4">
    <source>
        <dbReference type="ARBA" id="ARBA00022670"/>
    </source>
</evidence>
<keyword evidence="9" id="KW-1133">Transmembrane helix</keyword>
<organism evidence="11 12">
    <name type="scientific">Favolaschia claudopus</name>
    <dbReference type="NCBI Taxonomy" id="2862362"/>
    <lineage>
        <taxon>Eukaryota</taxon>
        <taxon>Fungi</taxon>
        <taxon>Dikarya</taxon>
        <taxon>Basidiomycota</taxon>
        <taxon>Agaricomycotina</taxon>
        <taxon>Agaricomycetes</taxon>
        <taxon>Agaricomycetidae</taxon>
        <taxon>Agaricales</taxon>
        <taxon>Marasmiineae</taxon>
        <taxon>Mycenaceae</taxon>
        <taxon>Favolaschia</taxon>
    </lineage>
</organism>
<evidence type="ECO:0000313" key="12">
    <source>
        <dbReference type="Proteomes" id="UP001362999"/>
    </source>
</evidence>
<dbReference type="Gene3D" id="3.90.70.10">
    <property type="entry name" value="Cysteine proteinases"/>
    <property type="match status" value="1"/>
</dbReference>
<dbReference type="InterPro" id="IPR038765">
    <property type="entry name" value="Papain-like_cys_pep_sf"/>
</dbReference>
<keyword evidence="6" id="KW-0378">Hydrolase</keyword>
<dbReference type="GO" id="GO:0016579">
    <property type="term" value="P:protein deubiquitination"/>
    <property type="evidence" value="ECO:0007669"/>
    <property type="project" value="InterPro"/>
</dbReference>
<evidence type="ECO:0000256" key="5">
    <source>
        <dbReference type="ARBA" id="ARBA00022786"/>
    </source>
</evidence>
<feature type="region of interest" description="Disordered" evidence="8">
    <location>
        <begin position="386"/>
        <end position="410"/>
    </location>
</feature>
<evidence type="ECO:0000256" key="2">
    <source>
        <dbReference type="ARBA" id="ARBA00009085"/>
    </source>
</evidence>
<evidence type="ECO:0000256" key="8">
    <source>
        <dbReference type="SAM" id="MobiDB-lite"/>
    </source>
</evidence>
<dbReference type="EC" id="3.4.19.12" evidence="3"/>
<feature type="region of interest" description="Disordered" evidence="8">
    <location>
        <begin position="61"/>
        <end position="81"/>
    </location>
</feature>
<evidence type="ECO:0000256" key="6">
    <source>
        <dbReference type="ARBA" id="ARBA00022801"/>
    </source>
</evidence>
<comment type="caution">
    <text evidence="11">The sequence shown here is derived from an EMBL/GenBank/DDBJ whole genome shotgun (WGS) entry which is preliminary data.</text>
</comment>
<evidence type="ECO:0000256" key="3">
    <source>
        <dbReference type="ARBA" id="ARBA00012759"/>
    </source>
</evidence>
<feature type="non-terminal residue" evidence="11">
    <location>
        <position position="664"/>
    </location>
</feature>
<evidence type="ECO:0000259" key="10">
    <source>
        <dbReference type="PROSITE" id="PS50235"/>
    </source>
</evidence>
<feature type="domain" description="USP" evidence="10">
    <location>
        <begin position="100"/>
        <end position="664"/>
    </location>
</feature>
<dbReference type="InterPro" id="IPR001394">
    <property type="entry name" value="Peptidase_C19_UCH"/>
</dbReference>
<dbReference type="GO" id="GO:0005634">
    <property type="term" value="C:nucleus"/>
    <property type="evidence" value="ECO:0007669"/>
    <property type="project" value="TreeGrafter"/>
</dbReference>
<comment type="similarity">
    <text evidence="2">Belongs to the peptidase C19 family.</text>
</comment>
<dbReference type="InterPro" id="IPR028889">
    <property type="entry name" value="USP"/>
</dbReference>
<feature type="transmembrane region" description="Helical" evidence="9">
    <location>
        <begin position="12"/>
        <end position="34"/>
    </location>
</feature>
<keyword evidence="4" id="KW-0645">Protease</keyword>
<sequence>MLPTTTTGAVSAFLHQVLPLIVLFVVPALALRLLAFLRPRLMAFGSILPRLWLWGSPTSIPASENEKDSCGKKHNRRARTRAEQQQLLAGGSRGEDVYFPGLVNMSGTHCFMNSTLQALAALSHLPPYLHAIRTRAEALDVPTPVVDALIDLLAALNTPTSTQTPLRAVALVEALCTPPPPLSNSSSSTSPYSSSLTSGSAPTTSAASILSAFWSSGTNSTSTAGGASKKATALLASHEHQDAQELFQLLSECVREEGARVWRERGSASGFASSSLGLDFGAPFDGLTATRRACVRCGYTAAIRHFAFDSVQLALDLGGGVSGTPLSALLRAYTAPEVLQDCPCRRCELRATGRRLQEEVRRLEAAASSSSVEGQVNGHVHEGMIKKHRSGKEKSQQHENDDGEGASTGIARHRRLKTVRRLEARVRRALDAGRIEEEELEAGGDQAKERESMLLRGTGDALKGVKMERVAGGVCTRQSMFGRAPPILALHLNRSVHTGYRVAKNGAFVAFPEILDMTPYATGGEMSSDFGGVVDAYAAREGGKGGGEGPESEREKGRGRCLYRLAAVVCHYGAHSFGHYVCYRRAPVGVSSSSSSAPASSSAAPPFTSSSPSSTYTPAPPSAYGSSGTGTGWLRISDARVERCGVEQVLAEGSAAFMLYYERV</sequence>
<evidence type="ECO:0000256" key="9">
    <source>
        <dbReference type="SAM" id="Phobius"/>
    </source>
</evidence>
<dbReference type="Proteomes" id="UP001362999">
    <property type="component" value="Unassembled WGS sequence"/>
</dbReference>
<dbReference type="SUPFAM" id="SSF54001">
    <property type="entry name" value="Cysteine proteinases"/>
    <property type="match status" value="1"/>
</dbReference>
<dbReference type="PANTHER" id="PTHR24006:SF888">
    <property type="entry name" value="UBIQUITIN CARBOXYL-TERMINAL HYDROLASE 30"/>
    <property type="match status" value="1"/>
</dbReference>